<name>A0A5B7J5T9_PORTR</name>
<protein>
    <submittedName>
        <fullName evidence="2">Uncharacterized protein</fullName>
    </submittedName>
</protein>
<evidence type="ECO:0000313" key="2">
    <source>
        <dbReference type="EMBL" id="MPC88887.1"/>
    </source>
</evidence>
<feature type="compositionally biased region" description="Low complexity" evidence="1">
    <location>
        <begin position="80"/>
        <end position="92"/>
    </location>
</feature>
<feature type="region of interest" description="Disordered" evidence="1">
    <location>
        <begin position="1"/>
        <end position="130"/>
    </location>
</feature>
<proteinExistence type="predicted"/>
<dbReference type="Proteomes" id="UP000324222">
    <property type="component" value="Unassembled WGS sequence"/>
</dbReference>
<reference evidence="2 3" key="1">
    <citation type="submission" date="2019-05" db="EMBL/GenBank/DDBJ databases">
        <title>Another draft genome of Portunus trituberculatus and its Hox gene families provides insights of decapod evolution.</title>
        <authorList>
            <person name="Jeong J.-H."/>
            <person name="Song I."/>
            <person name="Kim S."/>
            <person name="Choi T."/>
            <person name="Kim D."/>
            <person name="Ryu S."/>
            <person name="Kim W."/>
        </authorList>
    </citation>
    <scope>NUCLEOTIDE SEQUENCE [LARGE SCALE GENOMIC DNA]</scope>
    <source>
        <tissue evidence="2">Muscle</tissue>
    </source>
</reference>
<keyword evidence="3" id="KW-1185">Reference proteome</keyword>
<organism evidence="2 3">
    <name type="scientific">Portunus trituberculatus</name>
    <name type="common">Swimming crab</name>
    <name type="synonym">Neptunus trituberculatus</name>
    <dbReference type="NCBI Taxonomy" id="210409"/>
    <lineage>
        <taxon>Eukaryota</taxon>
        <taxon>Metazoa</taxon>
        <taxon>Ecdysozoa</taxon>
        <taxon>Arthropoda</taxon>
        <taxon>Crustacea</taxon>
        <taxon>Multicrustacea</taxon>
        <taxon>Malacostraca</taxon>
        <taxon>Eumalacostraca</taxon>
        <taxon>Eucarida</taxon>
        <taxon>Decapoda</taxon>
        <taxon>Pleocyemata</taxon>
        <taxon>Brachyura</taxon>
        <taxon>Eubrachyura</taxon>
        <taxon>Portunoidea</taxon>
        <taxon>Portunidae</taxon>
        <taxon>Portuninae</taxon>
        <taxon>Portunus</taxon>
    </lineage>
</organism>
<evidence type="ECO:0000256" key="1">
    <source>
        <dbReference type="SAM" id="MobiDB-lite"/>
    </source>
</evidence>
<comment type="caution">
    <text evidence="2">The sequence shown here is derived from an EMBL/GenBank/DDBJ whole genome shotgun (WGS) entry which is preliminary data.</text>
</comment>
<dbReference type="EMBL" id="VSRR010079254">
    <property type="protein sequence ID" value="MPC88887.1"/>
    <property type="molecule type" value="Genomic_DNA"/>
</dbReference>
<feature type="compositionally biased region" description="Basic and acidic residues" evidence="1">
    <location>
        <begin position="11"/>
        <end position="48"/>
    </location>
</feature>
<sequence length="130" mass="15083">MKTQTKTGPRFTEHKEKEGERCRVERWPGRYRRKDESVSREGDKRTGELRAGGVQRGSKWPSPARRRTPAALDQSPLSEAARSPPAARSTTRVPMKQQQYEAREKHGREEETNRRIFEVSRRYDEKASSA</sequence>
<feature type="compositionally biased region" description="Basic and acidic residues" evidence="1">
    <location>
        <begin position="101"/>
        <end position="130"/>
    </location>
</feature>
<gene>
    <name evidence="2" type="ORF">E2C01_083810</name>
</gene>
<dbReference type="AlphaFoldDB" id="A0A5B7J5T9"/>
<accession>A0A5B7J5T9</accession>
<evidence type="ECO:0000313" key="3">
    <source>
        <dbReference type="Proteomes" id="UP000324222"/>
    </source>
</evidence>